<keyword evidence="2" id="KW-1185">Reference proteome</keyword>
<dbReference type="OrthoDB" id="963470at2"/>
<accession>A0A418M677</accession>
<sequence>MNEWERPGGRVASQAIAKPAEQLALYDRYGSMAYGIILQILPQAQQAQEVLVDMFSSPELQQYVNYPGNTAVAIVRLARAKALEAKARLQGPLPQPIEPGTAAKGSLPEVVFELAFRQSCSIDTIAEKLQLQKADVLKAIHDYFVSFRQA</sequence>
<protein>
    <submittedName>
        <fullName evidence="1">Uncharacterized protein</fullName>
    </submittedName>
</protein>
<dbReference type="AlphaFoldDB" id="A0A418M677"/>
<gene>
    <name evidence="1" type="ORF">DYU11_18615</name>
</gene>
<dbReference type="EMBL" id="QXED01000005">
    <property type="protein sequence ID" value="RIV21420.1"/>
    <property type="molecule type" value="Genomic_DNA"/>
</dbReference>
<name>A0A418M677_9BACT</name>
<comment type="caution">
    <text evidence="1">The sequence shown here is derived from an EMBL/GenBank/DDBJ whole genome shotgun (WGS) entry which is preliminary data.</text>
</comment>
<proteinExistence type="predicted"/>
<evidence type="ECO:0000313" key="2">
    <source>
        <dbReference type="Proteomes" id="UP000283523"/>
    </source>
</evidence>
<reference evidence="1 2" key="1">
    <citation type="submission" date="2018-08" db="EMBL/GenBank/DDBJ databases">
        <title>Fibrisoma montanum sp. nov., isolated from Danxia mountain soil.</title>
        <authorList>
            <person name="Huang Y."/>
        </authorList>
    </citation>
    <scope>NUCLEOTIDE SEQUENCE [LARGE SCALE GENOMIC DNA]</scope>
    <source>
        <strain evidence="1 2">HYT19</strain>
    </source>
</reference>
<dbReference type="RefSeq" id="WP_119669214.1">
    <property type="nucleotide sequence ID" value="NZ_QXED01000005.1"/>
</dbReference>
<evidence type="ECO:0000313" key="1">
    <source>
        <dbReference type="EMBL" id="RIV21420.1"/>
    </source>
</evidence>
<dbReference type="Proteomes" id="UP000283523">
    <property type="component" value="Unassembled WGS sequence"/>
</dbReference>
<organism evidence="1 2">
    <name type="scientific">Fibrisoma montanum</name>
    <dbReference type="NCBI Taxonomy" id="2305895"/>
    <lineage>
        <taxon>Bacteria</taxon>
        <taxon>Pseudomonadati</taxon>
        <taxon>Bacteroidota</taxon>
        <taxon>Cytophagia</taxon>
        <taxon>Cytophagales</taxon>
        <taxon>Spirosomataceae</taxon>
        <taxon>Fibrisoma</taxon>
    </lineage>
</organism>